<dbReference type="HOGENOM" id="CLU_075307_0_0_7"/>
<dbReference type="Pfam" id="PF03992">
    <property type="entry name" value="ABM"/>
    <property type="match status" value="1"/>
</dbReference>
<dbReference type="PROSITE" id="PS51725">
    <property type="entry name" value="ABM"/>
    <property type="match status" value="1"/>
</dbReference>
<evidence type="ECO:0000313" key="4">
    <source>
        <dbReference type="Proteomes" id="UP000019141"/>
    </source>
</evidence>
<feature type="transmembrane region" description="Helical" evidence="1">
    <location>
        <begin position="156"/>
        <end position="179"/>
    </location>
</feature>
<reference evidence="3 4" key="1">
    <citation type="journal article" date="2014" name="Nature">
        <title>An environmental bacterial taxon with a large and distinct metabolic repertoire.</title>
        <authorList>
            <person name="Wilson M.C."/>
            <person name="Mori T."/>
            <person name="Ruckert C."/>
            <person name="Uria A.R."/>
            <person name="Helf M.J."/>
            <person name="Takada K."/>
            <person name="Gernert C."/>
            <person name="Steffens U.A."/>
            <person name="Heycke N."/>
            <person name="Schmitt S."/>
            <person name="Rinke C."/>
            <person name="Helfrich E.J."/>
            <person name="Brachmann A.O."/>
            <person name="Gurgui C."/>
            <person name="Wakimoto T."/>
            <person name="Kracht M."/>
            <person name="Crusemann M."/>
            <person name="Hentschel U."/>
            <person name="Abe I."/>
            <person name="Matsunaga S."/>
            <person name="Kalinowski J."/>
            <person name="Takeyama H."/>
            <person name="Piel J."/>
        </authorList>
    </citation>
    <scope>NUCLEOTIDE SEQUENCE [LARGE SCALE GENOMIC DNA]</scope>
    <source>
        <strain evidence="4">TSY1</strain>
    </source>
</reference>
<evidence type="ECO:0000256" key="1">
    <source>
        <dbReference type="SAM" id="Phobius"/>
    </source>
</evidence>
<evidence type="ECO:0000259" key="2">
    <source>
        <dbReference type="PROSITE" id="PS51725"/>
    </source>
</evidence>
<feature type="transmembrane region" description="Helical" evidence="1">
    <location>
        <begin position="128"/>
        <end position="150"/>
    </location>
</feature>
<keyword evidence="1" id="KW-0472">Membrane</keyword>
<evidence type="ECO:0000313" key="3">
    <source>
        <dbReference type="EMBL" id="ETW93005.1"/>
    </source>
</evidence>
<dbReference type="AlphaFoldDB" id="W4L5N7"/>
<dbReference type="InterPro" id="IPR011008">
    <property type="entry name" value="Dimeric_a/b-barrel"/>
</dbReference>
<dbReference type="InterPro" id="IPR038762">
    <property type="entry name" value="ABM_predict"/>
</dbReference>
<accession>W4L5N7</accession>
<dbReference type="EMBL" id="AZHW01001330">
    <property type="protein sequence ID" value="ETW93005.1"/>
    <property type="molecule type" value="Genomic_DNA"/>
</dbReference>
<gene>
    <name evidence="3" type="ORF">ETSY1_41185</name>
</gene>
<keyword evidence="4" id="KW-1185">Reference proteome</keyword>
<keyword evidence="1" id="KW-1133">Transmembrane helix</keyword>
<organism evidence="3 4">
    <name type="scientific">Entotheonella factor</name>
    <dbReference type="NCBI Taxonomy" id="1429438"/>
    <lineage>
        <taxon>Bacteria</taxon>
        <taxon>Pseudomonadati</taxon>
        <taxon>Nitrospinota/Tectimicrobiota group</taxon>
        <taxon>Candidatus Tectimicrobiota</taxon>
        <taxon>Candidatus Entotheonellia</taxon>
        <taxon>Candidatus Entotheonellales</taxon>
        <taxon>Candidatus Entotheonellaceae</taxon>
        <taxon>Candidatus Entotheonella</taxon>
    </lineage>
</organism>
<name>W4L5N7_ENTF1</name>
<comment type="caution">
    <text evidence="3">The sequence shown here is derived from an EMBL/GenBank/DDBJ whole genome shotgun (WGS) entry which is preliminary data.</text>
</comment>
<protein>
    <recommendedName>
        <fullName evidence="2">ABM domain-containing protein</fullName>
    </recommendedName>
</protein>
<sequence length="190" mass="22118">MAESQPSRPSDPITVMITDHIKPEKVEAFERWLTGINAARRGFPGFLSVEVIRPEDPADLQYVVLLRFDRYDSFKAWQQSEAAAPWLAQLDDFVQREPDFQYALGLELWFTRPQQQRLVRKPPWWKQVTVSVLAVYPLILCLNWTLVPLLAGLPRWVATFIMVLILSGLLANPVMPFVTRRFQPWLYPRP</sequence>
<keyword evidence="1" id="KW-0812">Transmembrane</keyword>
<dbReference type="Gene3D" id="3.30.70.100">
    <property type="match status" value="1"/>
</dbReference>
<feature type="domain" description="ABM" evidence="2">
    <location>
        <begin position="13"/>
        <end position="102"/>
    </location>
</feature>
<dbReference type="PANTHER" id="PTHR40057:SF1">
    <property type="entry name" value="SLR1162 PROTEIN"/>
    <property type="match status" value="1"/>
</dbReference>
<dbReference type="Proteomes" id="UP000019141">
    <property type="component" value="Unassembled WGS sequence"/>
</dbReference>
<proteinExistence type="predicted"/>
<dbReference type="PANTHER" id="PTHR40057">
    <property type="entry name" value="SLR1162 PROTEIN"/>
    <property type="match status" value="1"/>
</dbReference>
<dbReference type="InterPro" id="IPR007138">
    <property type="entry name" value="ABM_dom"/>
</dbReference>
<dbReference type="SUPFAM" id="SSF54909">
    <property type="entry name" value="Dimeric alpha+beta barrel"/>
    <property type="match status" value="1"/>
</dbReference>